<dbReference type="Gene3D" id="1.20.1280.50">
    <property type="match status" value="1"/>
</dbReference>
<dbReference type="EMBL" id="JAEVFJ010000053">
    <property type="protein sequence ID" value="KAH8080686.1"/>
    <property type="molecule type" value="Genomic_DNA"/>
</dbReference>
<organism evidence="2 3">
    <name type="scientific">Cristinia sonorae</name>
    <dbReference type="NCBI Taxonomy" id="1940300"/>
    <lineage>
        <taxon>Eukaryota</taxon>
        <taxon>Fungi</taxon>
        <taxon>Dikarya</taxon>
        <taxon>Basidiomycota</taxon>
        <taxon>Agaricomycotina</taxon>
        <taxon>Agaricomycetes</taxon>
        <taxon>Agaricomycetidae</taxon>
        <taxon>Agaricales</taxon>
        <taxon>Pleurotineae</taxon>
        <taxon>Stephanosporaceae</taxon>
        <taxon>Cristinia</taxon>
    </lineage>
</organism>
<dbReference type="OrthoDB" id="3172239at2759"/>
<dbReference type="AlphaFoldDB" id="A0A8K0XKB9"/>
<accession>A0A8K0XKB9</accession>
<dbReference type="Pfam" id="PF12937">
    <property type="entry name" value="F-box-like"/>
    <property type="match status" value="1"/>
</dbReference>
<gene>
    <name evidence="2" type="ORF">BXZ70DRAFT_1012443</name>
</gene>
<feature type="domain" description="F-box" evidence="1">
    <location>
        <begin position="10"/>
        <end position="72"/>
    </location>
</feature>
<dbReference type="InterPro" id="IPR001810">
    <property type="entry name" value="F-box_dom"/>
</dbReference>
<evidence type="ECO:0000313" key="2">
    <source>
        <dbReference type="EMBL" id="KAH8080686.1"/>
    </source>
</evidence>
<sequence length="515" mass="57252">MPKGLASHLPSLPPHVFREIFHYLSHAEHIYKGEYLYQRAYRPPLPQWTAVSRVCRFWREIALEYPRLWTEIPITKSIHPTFTPEDVDEVTSLFLSRSKRLPLCIRGLELFLAQDLGALKLVLPELARIESLDIGLTSRVFQLFAAQYLPARTLQTLHVRNHATAEVLHRFLLCLQTCTLKELTFSVPETYYQSLPWARGLFPLTLTRLVIGKNTFVRTKPWVVACALGCMLSLEELELHGMFRTSISSYYTDPKPVHHNTPCFLPRLKCLYLSACAGASCSFVDLLVVPALCQISLGLLSCSDAHTPSLVDLINKRIRCGEVNTLSIGSRGIGFYTKTPGPQPAPCHFYLTALPDIGTILPVLSILSLHTITVLSLHSLSPPTRPNWVILLSHTPNITHLTLTSSSQAVSPLAWSTESLLDVLLACYALRPTRVVPYPVLILPKLKTICMTGVDVDGRGTGTSSIGVVGWLCAVLRSRIESGVPVEELVLERCVNADKGAVGRLVEVVRVVCIE</sequence>
<dbReference type="Proteomes" id="UP000813824">
    <property type="component" value="Unassembled WGS sequence"/>
</dbReference>
<protein>
    <recommendedName>
        <fullName evidence="1">F-box domain-containing protein</fullName>
    </recommendedName>
</protein>
<keyword evidence="3" id="KW-1185">Reference proteome</keyword>
<reference evidence="2" key="1">
    <citation type="journal article" date="2021" name="New Phytol.">
        <title>Evolutionary innovations through gain and loss of genes in the ectomycorrhizal Boletales.</title>
        <authorList>
            <person name="Wu G."/>
            <person name="Miyauchi S."/>
            <person name="Morin E."/>
            <person name="Kuo A."/>
            <person name="Drula E."/>
            <person name="Varga T."/>
            <person name="Kohler A."/>
            <person name="Feng B."/>
            <person name="Cao Y."/>
            <person name="Lipzen A."/>
            <person name="Daum C."/>
            <person name="Hundley H."/>
            <person name="Pangilinan J."/>
            <person name="Johnson J."/>
            <person name="Barry K."/>
            <person name="LaButti K."/>
            <person name="Ng V."/>
            <person name="Ahrendt S."/>
            <person name="Min B."/>
            <person name="Choi I.G."/>
            <person name="Park H."/>
            <person name="Plett J.M."/>
            <person name="Magnuson J."/>
            <person name="Spatafora J.W."/>
            <person name="Nagy L.G."/>
            <person name="Henrissat B."/>
            <person name="Grigoriev I.V."/>
            <person name="Yang Z.L."/>
            <person name="Xu J."/>
            <person name="Martin F.M."/>
        </authorList>
    </citation>
    <scope>NUCLEOTIDE SEQUENCE</scope>
    <source>
        <strain evidence="2">KKN 215</strain>
    </source>
</reference>
<proteinExistence type="predicted"/>
<evidence type="ECO:0000259" key="1">
    <source>
        <dbReference type="Pfam" id="PF12937"/>
    </source>
</evidence>
<name>A0A8K0XKB9_9AGAR</name>
<evidence type="ECO:0000313" key="3">
    <source>
        <dbReference type="Proteomes" id="UP000813824"/>
    </source>
</evidence>
<comment type="caution">
    <text evidence="2">The sequence shown here is derived from an EMBL/GenBank/DDBJ whole genome shotgun (WGS) entry which is preliminary data.</text>
</comment>